<dbReference type="PANTHER" id="PTHR11699">
    <property type="entry name" value="ALDEHYDE DEHYDROGENASE-RELATED"/>
    <property type="match status" value="1"/>
</dbReference>
<reference evidence="7" key="1">
    <citation type="journal article" date="2022" name="ISME J.">
        <title>Genetic and phylogenetic analysis of dissimilatory iodate-reducing bacteria identifies potential niches across the world's oceans.</title>
        <authorList>
            <person name="Reyes-Umana V."/>
            <person name="Henning Z."/>
            <person name="Lee K."/>
            <person name="Barnum T.P."/>
            <person name="Coates J.D."/>
        </authorList>
    </citation>
    <scope>NUCLEOTIDE SEQUENCE [LARGE SCALE GENOMIC DNA]</scope>
    <source>
        <strain evidence="7">IR12</strain>
    </source>
</reference>
<dbReference type="Pfam" id="PF00171">
    <property type="entry name" value="Aldedh"/>
    <property type="match status" value="1"/>
</dbReference>
<evidence type="ECO:0000256" key="2">
    <source>
        <dbReference type="ARBA" id="ARBA00023002"/>
    </source>
</evidence>
<dbReference type="CDD" id="cd07106">
    <property type="entry name" value="ALDH_AldA-AAD23400"/>
    <property type="match status" value="1"/>
</dbReference>
<sequence>MNEFKLLIGGRLVDGATTMEVIDPATGEVFTHCPRASAAQAEEAIAAARAAFPDWSAMSWDARKARVLQIADALDAQADTLAPLLTREQGRPVFGAEFEVHEAARILRTFAGMTLADEVLHEDEAGQAIETRAPLGVVAAIAPWNFPLVLLANKLGPGLMAGNTMILKPAPTTPLTTLRLGEICASVLPAGVVNVITDQNDLGPLLTGHPHIAKVAFTGSTATGRKVMASGADTLKRLTLELGGNDAALVLDDADPAEVAQKIFNGAMFNAGQICAAIKRVYVPDALYDAVCNALALLAEATVVGNGLDLTTQMGPVQNRMQYDKLKGYLDDAHTRGKVIAGGKALDRPGYFIAPTIVRDIPDDARLVREEQFGPVLPVLRYRDLDDAVARINDSEYGLCGSVWSGDTARACAVARRINSGTVWVNKTLDINPSYPFRGVKQSGIGTELGRDGLEEYTQAKVINLARG</sequence>
<accession>A0A944HCP4</accession>
<comment type="similarity">
    <text evidence="1 4">Belongs to the aldehyde dehydrogenase family.</text>
</comment>
<evidence type="ECO:0000259" key="5">
    <source>
        <dbReference type="Pfam" id="PF00171"/>
    </source>
</evidence>
<comment type="caution">
    <text evidence="6">The sequence shown here is derived from an EMBL/GenBank/DDBJ whole genome shotgun (WGS) entry which is preliminary data.</text>
</comment>
<dbReference type="Gene3D" id="3.40.605.10">
    <property type="entry name" value="Aldehyde Dehydrogenase, Chain A, domain 1"/>
    <property type="match status" value="1"/>
</dbReference>
<evidence type="ECO:0000256" key="3">
    <source>
        <dbReference type="PROSITE-ProRule" id="PRU10007"/>
    </source>
</evidence>
<gene>
    <name evidence="6" type="ORF">I8J34_17250</name>
</gene>
<dbReference type="GO" id="GO:0016620">
    <property type="term" value="F:oxidoreductase activity, acting on the aldehyde or oxo group of donors, NAD or NADP as acceptor"/>
    <property type="evidence" value="ECO:0007669"/>
    <property type="project" value="InterPro"/>
</dbReference>
<dbReference type="PROSITE" id="PS00687">
    <property type="entry name" value="ALDEHYDE_DEHYDR_GLU"/>
    <property type="match status" value="1"/>
</dbReference>
<proteinExistence type="inferred from homology"/>
<feature type="domain" description="Aldehyde dehydrogenase" evidence="5">
    <location>
        <begin position="17"/>
        <end position="463"/>
    </location>
</feature>
<dbReference type="Gene3D" id="3.40.309.10">
    <property type="entry name" value="Aldehyde Dehydrogenase, Chain A, domain 2"/>
    <property type="match status" value="1"/>
</dbReference>
<dbReference type="InterPro" id="IPR044086">
    <property type="entry name" value="LUC3-like"/>
</dbReference>
<evidence type="ECO:0000256" key="4">
    <source>
        <dbReference type="RuleBase" id="RU003345"/>
    </source>
</evidence>
<dbReference type="InterPro" id="IPR016161">
    <property type="entry name" value="Ald_DH/histidinol_DH"/>
</dbReference>
<dbReference type="FunFam" id="3.40.605.10:FF:000007">
    <property type="entry name" value="NAD/NADP-dependent betaine aldehyde dehydrogenase"/>
    <property type="match status" value="1"/>
</dbReference>
<dbReference type="Proteomes" id="UP000694660">
    <property type="component" value="Unassembled WGS sequence"/>
</dbReference>
<dbReference type="InterPro" id="IPR016162">
    <property type="entry name" value="Ald_DH_N"/>
</dbReference>
<dbReference type="InterPro" id="IPR015590">
    <property type="entry name" value="Aldehyde_DH_dom"/>
</dbReference>
<feature type="active site" evidence="3">
    <location>
        <position position="241"/>
    </location>
</feature>
<dbReference type="EMBL" id="JAEKFT010000022">
    <property type="protein sequence ID" value="MBT0962932.1"/>
    <property type="molecule type" value="Genomic_DNA"/>
</dbReference>
<protein>
    <submittedName>
        <fullName evidence="6">Aldehyde dehydrogenase family protein</fullName>
    </submittedName>
</protein>
<dbReference type="RefSeq" id="WP_214362880.1">
    <property type="nucleotide sequence ID" value="NZ_JAEKFT010000022.1"/>
</dbReference>
<name>A0A944HCP4_DENI1</name>
<dbReference type="FunFam" id="3.40.309.10:FF:000009">
    <property type="entry name" value="Aldehyde dehydrogenase A"/>
    <property type="match status" value="1"/>
</dbReference>
<dbReference type="SUPFAM" id="SSF53720">
    <property type="entry name" value="ALDH-like"/>
    <property type="match status" value="1"/>
</dbReference>
<evidence type="ECO:0000313" key="6">
    <source>
        <dbReference type="EMBL" id="MBT0962932.1"/>
    </source>
</evidence>
<dbReference type="AlphaFoldDB" id="A0A944HCP4"/>
<dbReference type="InterPro" id="IPR016163">
    <property type="entry name" value="Ald_DH_C"/>
</dbReference>
<keyword evidence="2 4" id="KW-0560">Oxidoreductase</keyword>
<evidence type="ECO:0000313" key="7">
    <source>
        <dbReference type="Proteomes" id="UP000694660"/>
    </source>
</evidence>
<evidence type="ECO:0000256" key="1">
    <source>
        <dbReference type="ARBA" id="ARBA00009986"/>
    </source>
</evidence>
<keyword evidence="7" id="KW-1185">Reference proteome</keyword>
<organism evidence="6 7">
    <name type="scientific">Denitromonas iodatirespirans</name>
    <dbReference type="NCBI Taxonomy" id="2795389"/>
    <lineage>
        <taxon>Bacteria</taxon>
        <taxon>Pseudomonadati</taxon>
        <taxon>Pseudomonadota</taxon>
        <taxon>Betaproteobacteria</taxon>
        <taxon>Rhodocyclales</taxon>
        <taxon>Zoogloeaceae</taxon>
        <taxon>Denitromonas</taxon>
    </lineage>
</organism>
<dbReference type="InterPro" id="IPR029510">
    <property type="entry name" value="Ald_DH_CS_GLU"/>
</dbReference>